<evidence type="ECO:0000256" key="2">
    <source>
        <dbReference type="ARBA" id="ARBA00010790"/>
    </source>
</evidence>
<dbReference type="Pfam" id="PF05199">
    <property type="entry name" value="GMC_oxred_C"/>
    <property type="match status" value="1"/>
</dbReference>
<dbReference type="InterPro" id="IPR007867">
    <property type="entry name" value="GMC_OxRtase_C"/>
</dbReference>
<comment type="similarity">
    <text evidence="2">Belongs to the GMC oxidoreductase family.</text>
</comment>
<evidence type="ECO:0000256" key="4">
    <source>
        <dbReference type="ARBA" id="ARBA00022827"/>
    </source>
</evidence>
<dbReference type="SUPFAM" id="SSF51905">
    <property type="entry name" value="FAD/NAD(P)-binding domain"/>
    <property type="match status" value="1"/>
</dbReference>
<dbReference type="InterPro" id="IPR036188">
    <property type="entry name" value="FAD/NAD-bd_sf"/>
</dbReference>
<dbReference type="PIRSF" id="PIRSF000137">
    <property type="entry name" value="Alcohol_oxidase"/>
    <property type="match status" value="1"/>
</dbReference>
<organism evidence="8 9">
    <name type="scientific">Enterovibrio norvegicus</name>
    <dbReference type="NCBI Taxonomy" id="188144"/>
    <lineage>
        <taxon>Bacteria</taxon>
        <taxon>Pseudomonadati</taxon>
        <taxon>Pseudomonadota</taxon>
        <taxon>Gammaproteobacteria</taxon>
        <taxon>Vibrionales</taxon>
        <taxon>Vibrionaceae</taxon>
        <taxon>Enterovibrio</taxon>
    </lineage>
</organism>
<evidence type="ECO:0000313" key="8">
    <source>
        <dbReference type="EMBL" id="PMN92296.1"/>
    </source>
</evidence>
<dbReference type="GO" id="GO:0050660">
    <property type="term" value="F:flavin adenine dinucleotide binding"/>
    <property type="evidence" value="ECO:0007669"/>
    <property type="project" value="InterPro"/>
</dbReference>
<keyword evidence="4 5" id="KW-0274">FAD</keyword>
<evidence type="ECO:0000256" key="3">
    <source>
        <dbReference type="ARBA" id="ARBA00022630"/>
    </source>
</evidence>
<evidence type="ECO:0000256" key="5">
    <source>
        <dbReference type="PIRSR" id="PIRSR000137-2"/>
    </source>
</evidence>
<comment type="cofactor">
    <cofactor evidence="1 5">
        <name>FAD</name>
        <dbReference type="ChEBI" id="CHEBI:57692"/>
    </cofactor>
</comment>
<dbReference type="Gene3D" id="3.30.560.10">
    <property type="entry name" value="Glucose Oxidase, domain 3"/>
    <property type="match status" value="1"/>
</dbReference>
<sequence length="558" mass="60758">MPLVKKIFDYVIIGGGTAGALLTNRLSEDGSTVCLLEAGPSDINPLIHIPAGYIKNVYSKTLTWGFEAEASEGTAGRRFSLPQGRVLGGSSSINGLNHNRGQSADFDHWAALGNPGWSYNEVLPYFRRSEHKLGKADKRYRGLEGEMPITDLDLHHPVSEAFIKGTQELGIPENPDYNGERQDGAGYYQRCINNGFRISSARAFLGTAKKRPGVDVRTNAHATAILFEGKRAAGVSYMRGGPSGQAQTVMARREVIVSAGTVNTAKLLQISGIGDTQLLDEIGVPTVHHLPGVGNNLRDHYGVRMVSRVKGIRTINNMAQGPRLLLEIGRWLLRKPSLLAVSPSLAHVFWKSDEAMDKPDLQFVFSPASFREGVVGLLDKKPGMTTGVWQERPESTGYVRARSANPFETPIVQPNYLAHEKDQQVLLAGMRLARRLMQTSALAPYFDHETAPGENVQTDDELLEFARKNGTTVYHLIGTARMGPKSDPDAVVDAQLRVHGLEGLRVVDASIMPTMPSANTNAATMMIAEKAADMIRGLPPLMPAETITKTEETETSDG</sequence>
<dbReference type="Pfam" id="PF00732">
    <property type="entry name" value="GMC_oxred_N"/>
    <property type="match status" value="1"/>
</dbReference>
<dbReference type="Gene3D" id="3.50.50.60">
    <property type="entry name" value="FAD/NAD(P)-binding domain"/>
    <property type="match status" value="1"/>
</dbReference>
<evidence type="ECO:0000256" key="1">
    <source>
        <dbReference type="ARBA" id="ARBA00001974"/>
    </source>
</evidence>
<gene>
    <name evidence="8" type="ORF">BCT23_15015</name>
</gene>
<dbReference type="RefSeq" id="WP_102390802.1">
    <property type="nucleotide sequence ID" value="NZ_MDAL01000018.1"/>
</dbReference>
<dbReference type="PANTHER" id="PTHR11552:SF147">
    <property type="entry name" value="CHOLINE DEHYDROGENASE, MITOCHONDRIAL"/>
    <property type="match status" value="1"/>
</dbReference>
<feature type="binding site" evidence="5">
    <location>
        <position position="86"/>
    </location>
    <ligand>
        <name>FAD</name>
        <dbReference type="ChEBI" id="CHEBI:57692"/>
    </ligand>
</feature>
<comment type="caution">
    <text evidence="8">The sequence shown here is derived from an EMBL/GenBank/DDBJ whole genome shotgun (WGS) entry which is preliminary data.</text>
</comment>
<name>A0A2N7LB14_9GAMM</name>
<evidence type="ECO:0000259" key="6">
    <source>
        <dbReference type="Pfam" id="PF00732"/>
    </source>
</evidence>
<keyword evidence="3" id="KW-0285">Flavoprotein</keyword>
<protein>
    <submittedName>
        <fullName evidence="8">Choline dehydrogenase</fullName>
    </submittedName>
</protein>
<evidence type="ECO:0000259" key="7">
    <source>
        <dbReference type="Pfam" id="PF05199"/>
    </source>
</evidence>
<dbReference type="SUPFAM" id="SSF54373">
    <property type="entry name" value="FAD-linked reductases, C-terminal domain"/>
    <property type="match status" value="1"/>
</dbReference>
<dbReference type="PANTHER" id="PTHR11552">
    <property type="entry name" value="GLUCOSE-METHANOL-CHOLINE GMC OXIDOREDUCTASE"/>
    <property type="match status" value="1"/>
</dbReference>
<reference evidence="9" key="1">
    <citation type="submission" date="2016-07" db="EMBL/GenBank/DDBJ databases">
        <title>Nontailed viruses are major unrecognized killers of bacteria in the ocean.</title>
        <authorList>
            <person name="Kauffman K."/>
            <person name="Hussain F."/>
            <person name="Yang J."/>
            <person name="Arevalo P."/>
            <person name="Brown J."/>
            <person name="Cutler M."/>
            <person name="Kelly L."/>
            <person name="Polz M.F."/>
        </authorList>
    </citation>
    <scope>NUCLEOTIDE SEQUENCE [LARGE SCALE GENOMIC DNA]</scope>
    <source>
        <strain evidence="9">10N.261.45.A10</strain>
    </source>
</reference>
<dbReference type="InterPro" id="IPR000172">
    <property type="entry name" value="GMC_OxRdtase_N"/>
</dbReference>
<evidence type="ECO:0000313" key="9">
    <source>
        <dbReference type="Proteomes" id="UP000235387"/>
    </source>
</evidence>
<dbReference type="AlphaFoldDB" id="A0A2N7LB14"/>
<accession>A0A2N7LB14</accession>
<dbReference type="EMBL" id="MDAL01000018">
    <property type="protein sequence ID" value="PMN92296.1"/>
    <property type="molecule type" value="Genomic_DNA"/>
</dbReference>
<proteinExistence type="inferred from homology"/>
<dbReference type="InterPro" id="IPR012132">
    <property type="entry name" value="GMC_OxRdtase"/>
</dbReference>
<feature type="domain" description="Glucose-methanol-choline oxidoreductase N-terminal" evidence="6">
    <location>
        <begin position="8"/>
        <end position="301"/>
    </location>
</feature>
<dbReference type="GO" id="GO:0016614">
    <property type="term" value="F:oxidoreductase activity, acting on CH-OH group of donors"/>
    <property type="evidence" value="ECO:0007669"/>
    <property type="project" value="InterPro"/>
</dbReference>
<feature type="domain" description="Glucose-methanol-choline oxidoreductase C-terminal" evidence="7">
    <location>
        <begin position="393"/>
        <end position="528"/>
    </location>
</feature>
<dbReference type="Proteomes" id="UP000235387">
    <property type="component" value="Unassembled WGS sequence"/>
</dbReference>